<keyword evidence="5" id="KW-0285">Flavoprotein</keyword>
<keyword evidence="7" id="KW-0274">FAD</keyword>
<dbReference type="AlphaFoldDB" id="E6Q6C6"/>
<comment type="pathway">
    <text evidence="2">Cofactor biosynthesis; NAD(+) biosynthesis; iminoaspartate from L-aspartate (oxidase route): step 1/1.</text>
</comment>
<proteinExistence type="inferred from homology"/>
<dbReference type="InterPro" id="IPR037099">
    <property type="entry name" value="Fum_R/Succ_DH_flav-like_C_sf"/>
</dbReference>
<dbReference type="PIRSF" id="PIRSF000171">
    <property type="entry name" value="SDHA_APRA_LASPO"/>
    <property type="match status" value="1"/>
</dbReference>
<evidence type="ECO:0000259" key="10">
    <source>
        <dbReference type="Pfam" id="PF02910"/>
    </source>
</evidence>
<feature type="domain" description="FAD-dependent oxidoreductase 2 FAD-binding" evidence="9">
    <location>
        <begin position="7"/>
        <end position="378"/>
    </location>
</feature>
<dbReference type="InterPro" id="IPR036188">
    <property type="entry name" value="FAD/NAD-bd_sf"/>
</dbReference>
<comment type="similarity">
    <text evidence="3">Belongs to the FAD-dependent oxidoreductase 2 family. NadB subfamily.</text>
</comment>
<evidence type="ECO:0000256" key="3">
    <source>
        <dbReference type="ARBA" id="ARBA00008562"/>
    </source>
</evidence>
<comment type="caution">
    <text evidence="11">The sequence shown here is derived from an EMBL/GenBank/DDBJ whole genome shotgun (WGS) entry which is preliminary data.</text>
</comment>
<organism evidence="11">
    <name type="scientific">mine drainage metagenome</name>
    <dbReference type="NCBI Taxonomy" id="410659"/>
    <lineage>
        <taxon>unclassified sequences</taxon>
        <taxon>metagenomes</taxon>
        <taxon>ecological metagenomes</taxon>
    </lineage>
</organism>
<dbReference type="EC" id="1.4.3.16" evidence="4"/>
<dbReference type="EMBL" id="CABO01000041">
    <property type="protein sequence ID" value="CBI02751.1"/>
    <property type="molecule type" value="Genomic_DNA"/>
</dbReference>
<dbReference type="InterPro" id="IPR015939">
    <property type="entry name" value="Fum_Rdtase/Succ_DH_flav-like_C"/>
</dbReference>
<comment type="cofactor">
    <cofactor evidence="1">
        <name>FAD</name>
        <dbReference type="ChEBI" id="CHEBI:57692"/>
    </cofactor>
</comment>
<feature type="domain" description="Fumarate reductase/succinate dehydrogenase flavoprotein-like C-terminal" evidence="10">
    <location>
        <begin position="459"/>
        <end position="504"/>
    </location>
</feature>
<dbReference type="NCBIfam" id="NF005701">
    <property type="entry name" value="PRK07512.1"/>
    <property type="match status" value="1"/>
</dbReference>
<dbReference type="SUPFAM" id="SSF56425">
    <property type="entry name" value="Succinate dehydrogenase/fumarate reductase flavoprotein, catalytic domain"/>
    <property type="match status" value="1"/>
</dbReference>
<sequence length="509" mass="53890">MRERAYDVAVVGAGIAGLMAAYKLAPLRVAVLCKRPLGRGAATDWAQGGIAAAIGSDDSPALHAQDTRLAGAGLSDESIAEILANDAPARIEELLELGAAFDRTADGELALGREAAHQRRRIVKAGGDATGHEILRTLIAAVAASDHIDVIADTIVEDLLVDGERRVAGVIGRSRDLGERFIVRARATILATGGIGRLYRATTNPVEATGDGIAMAARAGAMLADMEFVQFHPTALAIGRDPMPLVTEAIRGEGAWLINDLGERFMTAVHDDAELAPRDVVARAIFEQIRAGRSVGLDARDAIGDEFPERFPTVFAFCTSAGIDPRTARIPVAPAAHYHMGGVAVDEWGRSSLRGLWVCGEASATGVHGANRLASNSLLEAMVYASRAADDIRGAALEPTGATPLPIPPHDSSPRLAQAVLDLRNVMYADVGLLRDARGLRNARARIATLSAEFPNALGELRNLLVVANAIASAALSREESRGSHYRLDFPHSEEAFAKRSFTKMETHA</sequence>
<evidence type="ECO:0000256" key="5">
    <source>
        <dbReference type="ARBA" id="ARBA00022630"/>
    </source>
</evidence>
<reference evidence="11" key="1">
    <citation type="submission" date="2009-10" db="EMBL/GenBank/DDBJ databases">
        <title>Diversity of trophic interactions inside an arsenic-rich microbial ecosystem.</title>
        <authorList>
            <person name="Bertin P.N."/>
            <person name="Heinrich-Salmeron A."/>
            <person name="Pelletier E."/>
            <person name="Goulhen-Chollet F."/>
            <person name="Arsene-Ploetze F."/>
            <person name="Gallien S."/>
            <person name="Calteau A."/>
            <person name="Vallenet D."/>
            <person name="Casiot C."/>
            <person name="Chane-Woon-Ming B."/>
            <person name="Giloteaux L."/>
            <person name="Barakat M."/>
            <person name="Bonnefoy V."/>
            <person name="Bruneel O."/>
            <person name="Chandler M."/>
            <person name="Cleiss J."/>
            <person name="Duran R."/>
            <person name="Elbaz-Poulichet F."/>
            <person name="Fonknechten N."/>
            <person name="Lauga B."/>
            <person name="Mornico D."/>
            <person name="Ortet P."/>
            <person name="Schaeffer C."/>
            <person name="Siguier P."/>
            <person name="Alexander Thil Smith A."/>
            <person name="Van Dorsselaer A."/>
            <person name="Weissenbach J."/>
            <person name="Medigue C."/>
            <person name="Le Paslier D."/>
        </authorList>
    </citation>
    <scope>NUCLEOTIDE SEQUENCE</scope>
</reference>
<evidence type="ECO:0000256" key="2">
    <source>
        <dbReference type="ARBA" id="ARBA00004950"/>
    </source>
</evidence>
<evidence type="ECO:0000256" key="6">
    <source>
        <dbReference type="ARBA" id="ARBA00022642"/>
    </source>
</evidence>
<dbReference type="PANTHER" id="PTHR42716:SF2">
    <property type="entry name" value="L-ASPARTATE OXIDASE, CHLOROPLASTIC"/>
    <property type="match status" value="1"/>
</dbReference>
<dbReference type="GO" id="GO:0008734">
    <property type="term" value="F:L-aspartate oxidase activity"/>
    <property type="evidence" value="ECO:0007669"/>
    <property type="project" value="UniProtKB-EC"/>
</dbReference>
<dbReference type="Pfam" id="PF00890">
    <property type="entry name" value="FAD_binding_2"/>
    <property type="match status" value="1"/>
</dbReference>
<dbReference type="SUPFAM" id="SSF51905">
    <property type="entry name" value="FAD/NAD(P)-binding domain"/>
    <property type="match status" value="1"/>
</dbReference>
<keyword evidence="8 11" id="KW-0560">Oxidoreductase</keyword>
<evidence type="ECO:0000256" key="1">
    <source>
        <dbReference type="ARBA" id="ARBA00001974"/>
    </source>
</evidence>
<dbReference type="PRINTS" id="PR00368">
    <property type="entry name" value="FADPNR"/>
</dbReference>
<dbReference type="Pfam" id="PF02910">
    <property type="entry name" value="Succ_DH_flav_C"/>
    <property type="match status" value="1"/>
</dbReference>
<dbReference type="FunFam" id="3.90.700.10:FF:000002">
    <property type="entry name" value="L-aspartate oxidase"/>
    <property type="match status" value="1"/>
</dbReference>
<dbReference type="Gene3D" id="1.20.58.100">
    <property type="entry name" value="Fumarate reductase/succinate dehydrogenase flavoprotein-like, C-terminal domain"/>
    <property type="match status" value="1"/>
</dbReference>
<gene>
    <name evidence="11" type="primary">nadB</name>
    <name evidence="11" type="ORF">CARN4_2595</name>
</gene>
<name>E6Q6C6_9ZZZZ</name>
<evidence type="ECO:0000259" key="9">
    <source>
        <dbReference type="Pfam" id="PF00890"/>
    </source>
</evidence>
<dbReference type="PANTHER" id="PTHR42716">
    <property type="entry name" value="L-ASPARTATE OXIDASE"/>
    <property type="match status" value="1"/>
</dbReference>
<dbReference type="InterPro" id="IPR005288">
    <property type="entry name" value="NadB"/>
</dbReference>
<dbReference type="Gene3D" id="3.50.50.60">
    <property type="entry name" value="FAD/NAD(P)-binding domain"/>
    <property type="match status" value="1"/>
</dbReference>
<dbReference type="InterPro" id="IPR027477">
    <property type="entry name" value="Succ_DH/fumarate_Rdtase_cat_sf"/>
</dbReference>
<evidence type="ECO:0000313" key="11">
    <source>
        <dbReference type="EMBL" id="CBI02751.1"/>
    </source>
</evidence>
<dbReference type="InterPro" id="IPR003953">
    <property type="entry name" value="FAD-dep_OxRdtase_2_FAD-bd"/>
</dbReference>
<accession>E6Q6C6</accession>
<evidence type="ECO:0000256" key="8">
    <source>
        <dbReference type="ARBA" id="ARBA00023002"/>
    </source>
</evidence>
<dbReference type="Gene3D" id="3.90.700.10">
    <property type="entry name" value="Succinate dehydrogenase/fumarate reductase flavoprotein, catalytic domain"/>
    <property type="match status" value="1"/>
</dbReference>
<dbReference type="SUPFAM" id="SSF46977">
    <property type="entry name" value="Succinate dehydrogenase/fumarate reductase flavoprotein C-terminal domain"/>
    <property type="match status" value="1"/>
</dbReference>
<dbReference type="UniPathway" id="UPA00253">
    <property type="reaction ID" value="UER00326"/>
</dbReference>
<dbReference type="GO" id="GO:0034628">
    <property type="term" value="P:'de novo' NAD+ biosynthetic process from L-aspartate"/>
    <property type="evidence" value="ECO:0007669"/>
    <property type="project" value="TreeGrafter"/>
</dbReference>
<keyword evidence="6" id="KW-0662">Pyridine nucleotide biosynthesis</keyword>
<protein>
    <recommendedName>
        <fullName evidence="4">L-aspartate oxidase</fullName>
        <ecNumber evidence="4">1.4.3.16</ecNumber>
    </recommendedName>
</protein>
<dbReference type="NCBIfam" id="TIGR00551">
    <property type="entry name" value="nadB"/>
    <property type="match status" value="1"/>
</dbReference>
<evidence type="ECO:0000256" key="4">
    <source>
        <dbReference type="ARBA" id="ARBA00012173"/>
    </source>
</evidence>
<evidence type="ECO:0000256" key="7">
    <source>
        <dbReference type="ARBA" id="ARBA00022827"/>
    </source>
</evidence>